<dbReference type="GO" id="GO:0005886">
    <property type="term" value="C:plasma membrane"/>
    <property type="evidence" value="ECO:0007669"/>
    <property type="project" value="UniProtKB-SubCell"/>
</dbReference>
<sequence>MQNSFHTRAPWWLTPVCALIVLFLVAPTLVVIPMSFSDSRFLTFPPSAWSLRWYLEYFQSLEWREATWVSLRAAAGTTVLATPLGLAAAYAAARATAGHARWLRLVFLLPLALPVILCGVGVFLLYARLGLNNTLLGLVLAHTCLALPLVFITVSAALASFDFSQEMAARSLGAHPLRAFRDVTLPQIRFSVMAAAILAFITSLDEVVVALFIAGGPSATLTKRMFNSLRDEVDPAIAAISTLLILVSVALPLAARALQRRR</sequence>
<dbReference type="OrthoDB" id="9178195at2"/>
<dbReference type="RefSeq" id="WP_129239574.1">
    <property type="nucleotide sequence ID" value="NZ_CP148753.1"/>
</dbReference>
<keyword evidence="2 8" id="KW-0813">Transport</keyword>
<dbReference type="AlphaFoldDB" id="A0A446C8U7"/>
<evidence type="ECO:0000256" key="2">
    <source>
        <dbReference type="ARBA" id="ARBA00022448"/>
    </source>
</evidence>
<dbReference type="EMBL" id="UFQC01000004">
    <property type="protein sequence ID" value="SSW64193.1"/>
    <property type="molecule type" value="Genomic_DNA"/>
</dbReference>
<dbReference type="Proteomes" id="UP000289465">
    <property type="component" value="Unassembled WGS sequence"/>
</dbReference>
<keyword evidence="3" id="KW-1003">Cell membrane</keyword>
<name>A0A446C8U7_9BURK</name>
<reference evidence="10 12" key="1">
    <citation type="submission" date="2018-07" db="EMBL/GenBank/DDBJ databases">
        <authorList>
            <person name="Peeters C."/>
        </authorList>
    </citation>
    <scope>NUCLEOTIDE SEQUENCE [LARGE SCALE GENOMIC DNA]</scope>
    <source>
        <strain evidence="10 12">LMG 30378</strain>
    </source>
</reference>
<dbReference type="PANTHER" id="PTHR43357">
    <property type="entry name" value="INNER MEMBRANE ABC TRANSPORTER PERMEASE PROTEIN YDCV"/>
    <property type="match status" value="1"/>
</dbReference>
<evidence type="ECO:0000256" key="1">
    <source>
        <dbReference type="ARBA" id="ARBA00004429"/>
    </source>
</evidence>
<protein>
    <submittedName>
        <fullName evidence="10 11">ABC transporter permease</fullName>
    </submittedName>
</protein>
<dbReference type="EMBL" id="CP148753">
    <property type="protein sequence ID" value="WXR76025.1"/>
    <property type="molecule type" value="Genomic_DNA"/>
</dbReference>
<keyword evidence="7 8" id="KW-0472">Membrane</keyword>
<dbReference type="Gene3D" id="1.10.3720.10">
    <property type="entry name" value="MetI-like"/>
    <property type="match status" value="1"/>
</dbReference>
<evidence type="ECO:0000313" key="10">
    <source>
        <dbReference type="EMBL" id="SSW64193.1"/>
    </source>
</evidence>
<evidence type="ECO:0000256" key="8">
    <source>
        <dbReference type="RuleBase" id="RU363032"/>
    </source>
</evidence>
<feature type="transmembrane region" description="Helical" evidence="8">
    <location>
        <begin position="73"/>
        <end position="93"/>
    </location>
</feature>
<evidence type="ECO:0000313" key="12">
    <source>
        <dbReference type="Proteomes" id="UP000289465"/>
    </source>
</evidence>
<gene>
    <name evidence="10" type="primary">ydcV_1</name>
    <name evidence="10" type="ORF">AVE30378_00892</name>
    <name evidence="11" type="ORF">WHX56_11160</name>
</gene>
<keyword evidence="6 8" id="KW-1133">Transmembrane helix</keyword>
<keyword evidence="5 8" id="KW-0812">Transmembrane</keyword>
<evidence type="ECO:0000259" key="9">
    <source>
        <dbReference type="PROSITE" id="PS50928"/>
    </source>
</evidence>
<dbReference type="Pfam" id="PF00528">
    <property type="entry name" value="BPD_transp_1"/>
    <property type="match status" value="1"/>
</dbReference>
<dbReference type="PANTHER" id="PTHR43357:SF4">
    <property type="entry name" value="INNER MEMBRANE ABC TRANSPORTER PERMEASE PROTEIN YDCV"/>
    <property type="match status" value="1"/>
</dbReference>
<dbReference type="InterPro" id="IPR000515">
    <property type="entry name" value="MetI-like"/>
</dbReference>
<dbReference type="CDD" id="cd06261">
    <property type="entry name" value="TM_PBP2"/>
    <property type="match status" value="1"/>
</dbReference>
<dbReference type="PROSITE" id="PS50928">
    <property type="entry name" value="ABC_TM1"/>
    <property type="match status" value="1"/>
</dbReference>
<feature type="transmembrane region" description="Helical" evidence="8">
    <location>
        <begin position="105"/>
        <end position="127"/>
    </location>
</feature>
<evidence type="ECO:0000256" key="7">
    <source>
        <dbReference type="ARBA" id="ARBA00023136"/>
    </source>
</evidence>
<feature type="transmembrane region" description="Helical" evidence="8">
    <location>
        <begin position="235"/>
        <end position="255"/>
    </location>
</feature>
<evidence type="ECO:0000256" key="6">
    <source>
        <dbReference type="ARBA" id="ARBA00022989"/>
    </source>
</evidence>
<keyword evidence="13" id="KW-1185">Reference proteome</keyword>
<feature type="transmembrane region" description="Helical" evidence="8">
    <location>
        <begin position="139"/>
        <end position="161"/>
    </location>
</feature>
<organism evidence="10 12">
    <name type="scientific">Achromobacter veterisilvae</name>
    <dbReference type="NCBI Taxonomy" id="2069367"/>
    <lineage>
        <taxon>Bacteria</taxon>
        <taxon>Pseudomonadati</taxon>
        <taxon>Pseudomonadota</taxon>
        <taxon>Betaproteobacteria</taxon>
        <taxon>Burkholderiales</taxon>
        <taxon>Alcaligenaceae</taxon>
        <taxon>Achromobacter</taxon>
    </lineage>
</organism>
<evidence type="ECO:0000256" key="5">
    <source>
        <dbReference type="ARBA" id="ARBA00022692"/>
    </source>
</evidence>
<dbReference type="GO" id="GO:0055085">
    <property type="term" value="P:transmembrane transport"/>
    <property type="evidence" value="ECO:0007669"/>
    <property type="project" value="InterPro"/>
</dbReference>
<feature type="transmembrane region" description="Helical" evidence="8">
    <location>
        <begin position="12"/>
        <end position="36"/>
    </location>
</feature>
<dbReference type="Proteomes" id="UP001456224">
    <property type="component" value="Chromosome"/>
</dbReference>
<evidence type="ECO:0000256" key="4">
    <source>
        <dbReference type="ARBA" id="ARBA00022519"/>
    </source>
</evidence>
<feature type="transmembrane region" description="Helical" evidence="8">
    <location>
        <begin position="190"/>
        <end position="215"/>
    </location>
</feature>
<feature type="domain" description="ABC transmembrane type-1" evidence="9">
    <location>
        <begin position="67"/>
        <end position="255"/>
    </location>
</feature>
<comment type="subcellular location">
    <subcellularLocation>
        <location evidence="1">Cell inner membrane</location>
        <topology evidence="1">Multi-pass membrane protein</topology>
    </subcellularLocation>
    <subcellularLocation>
        <location evidence="8">Cell membrane</location>
        <topology evidence="8">Multi-pass membrane protein</topology>
    </subcellularLocation>
</comment>
<dbReference type="InterPro" id="IPR035906">
    <property type="entry name" value="MetI-like_sf"/>
</dbReference>
<proteinExistence type="inferred from homology"/>
<evidence type="ECO:0000256" key="3">
    <source>
        <dbReference type="ARBA" id="ARBA00022475"/>
    </source>
</evidence>
<reference evidence="11 13" key="2">
    <citation type="submission" date="2024-03" db="EMBL/GenBank/DDBJ databases">
        <title>Reference genomes for the five species model microbial community.</title>
        <authorList>
            <person name="Padfield D."/>
        </authorList>
    </citation>
    <scope>NUCLEOTIDE SEQUENCE [LARGE SCALE GENOMIC DNA]</scope>
    <source>
        <strain evidence="11 13">AB1</strain>
    </source>
</reference>
<comment type="similarity">
    <text evidence="8">Belongs to the binding-protein-dependent transport system permease family.</text>
</comment>
<dbReference type="SUPFAM" id="SSF161098">
    <property type="entry name" value="MetI-like"/>
    <property type="match status" value="1"/>
</dbReference>
<accession>A0A446C8U7</accession>
<evidence type="ECO:0000313" key="11">
    <source>
        <dbReference type="EMBL" id="WXR76025.1"/>
    </source>
</evidence>
<evidence type="ECO:0000313" key="13">
    <source>
        <dbReference type="Proteomes" id="UP001456224"/>
    </source>
</evidence>
<keyword evidence="4" id="KW-0997">Cell inner membrane</keyword>